<keyword evidence="2" id="KW-1185">Reference proteome</keyword>
<comment type="caution">
    <text evidence="1">The sequence shown here is derived from an EMBL/GenBank/DDBJ whole genome shotgun (WGS) entry which is preliminary data.</text>
</comment>
<evidence type="ECO:0000313" key="1">
    <source>
        <dbReference type="EMBL" id="KAK7349654.1"/>
    </source>
</evidence>
<accession>A0AAN9QW13</accession>
<proteinExistence type="predicted"/>
<dbReference type="Proteomes" id="UP001367508">
    <property type="component" value="Unassembled WGS sequence"/>
</dbReference>
<evidence type="ECO:0000313" key="2">
    <source>
        <dbReference type="Proteomes" id="UP001367508"/>
    </source>
</evidence>
<name>A0AAN9QW13_CANGL</name>
<sequence>MGRSLAIKSRFCFSPKLNNIYLEANSRWAHLRQCDTLKLNPLLHVPVHDLPKSYMAHSRPRRHQVQSKLMTTGNTYRFMTFKGNEHIRIAVGNRPFLNQTGFLRSHHGLNHCSCRSSCQGYTLISVTGIPSLSLHCCEEGELKRTQVPLTALLPEPLG</sequence>
<reference evidence="1 2" key="1">
    <citation type="submission" date="2024-01" db="EMBL/GenBank/DDBJ databases">
        <title>The genomes of 5 underutilized Papilionoideae crops provide insights into root nodulation and disease resistanc.</title>
        <authorList>
            <person name="Jiang F."/>
        </authorList>
    </citation>
    <scope>NUCLEOTIDE SEQUENCE [LARGE SCALE GENOMIC DNA]</scope>
    <source>
        <strain evidence="1">LVBAO_FW01</strain>
        <tissue evidence="1">Leaves</tissue>
    </source>
</reference>
<organism evidence="1 2">
    <name type="scientific">Canavalia gladiata</name>
    <name type="common">Sword bean</name>
    <name type="synonym">Dolichos gladiatus</name>
    <dbReference type="NCBI Taxonomy" id="3824"/>
    <lineage>
        <taxon>Eukaryota</taxon>
        <taxon>Viridiplantae</taxon>
        <taxon>Streptophyta</taxon>
        <taxon>Embryophyta</taxon>
        <taxon>Tracheophyta</taxon>
        <taxon>Spermatophyta</taxon>
        <taxon>Magnoliopsida</taxon>
        <taxon>eudicotyledons</taxon>
        <taxon>Gunneridae</taxon>
        <taxon>Pentapetalae</taxon>
        <taxon>rosids</taxon>
        <taxon>fabids</taxon>
        <taxon>Fabales</taxon>
        <taxon>Fabaceae</taxon>
        <taxon>Papilionoideae</taxon>
        <taxon>50 kb inversion clade</taxon>
        <taxon>NPAAA clade</taxon>
        <taxon>indigoferoid/millettioid clade</taxon>
        <taxon>Phaseoleae</taxon>
        <taxon>Canavalia</taxon>
    </lineage>
</organism>
<protein>
    <submittedName>
        <fullName evidence="1">Uncharacterized protein</fullName>
    </submittedName>
</protein>
<dbReference type="EMBL" id="JAYMYQ010000002">
    <property type="protein sequence ID" value="KAK7349654.1"/>
    <property type="molecule type" value="Genomic_DNA"/>
</dbReference>
<dbReference type="AlphaFoldDB" id="A0AAN9QW13"/>
<gene>
    <name evidence="1" type="ORF">VNO77_07183</name>
</gene>